<dbReference type="InterPro" id="IPR001036">
    <property type="entry name" value="Acrflvin-R"/>
</dbReference>
<feature type="domain" description="SSD" evidence="10">
    <location>
        <begin position="368"/>
        <end position="493"/>
    </location>
</feature>
<dbReference type="EMBL" id="PSZM01000045">
    <property type="protein sequence ID" value="PQL90730.1"/>
    <property type="molecule type" value="Genomic_DNA"/>
</dbReference>
<evidence type="ECO:0000313" key="11">
    <source>
        <dbReference type="EMBL" id="PQL90730.1"/>
    </source>
</evidence>
<comment type="similarity">
    <text evidence="2">Belongs to the resistance-nodulation-cell division (RND) (TC 2.A.6) family.</text>
</comment>
<dbReference type="GO" id="GO:0015562">
    <property type="term" value="F:efflux transmembrane transporter activity"/>
    <property type="evidence" value="ECO:0007669"/>
    <property type="project" value="InterPro"/>
</dbReference>
<evidence type="ECO:0000256" key="5">
    <source>
        <dbReference type="ARBA" id="ARBA00022519"/>
    </source>
</evidence>
<evidence type="ECO:0000256" key="8">
    <source>
        <dbReference type="ARBA" id="ARBA00023136"/>
    </source>
</evidence>
<feature type="transmembrane region" description="Helical" evidence="9">
    <location>
        <begin position="537"/>
        <end position="557"/>
    </location>
</feature>
<dbReference type="GO" id="GO:0009636">
    <property type="term" value="P:response to toxic substance"/>
    <property type="evidence" value="ECO:0007669"/>
    <property type="project" value="UniProtKB-ARBA"/>
</dbReference>
<evidence type="ECO:0000256" key="1">
    <source>
        <dbReference type="ARBA" id="ARBA00004429"/>
    </source>
</evidence>
<proteinExistence type="inferred from homology"/>
<dbReference type="Proteomes" id="UP000238042">
    <property type="component" value="Unassembled WGS sequence"/>
</dbReference>
<dbReference type="Gene3D" id="3.30.70.1430">
    <property type="entry name" value="Multidrug efflux transporter AcrB pore domain"/>
    <property type="match status" value="2"/>
</dbReference>
<sequence length="1053" mass="114534">MLKTFIERPVLSTVISIIIVILGIIGLVTLPVSQYPEIAPPTVQVTTTYPGANADVVMKSVIIPLEEQINGVENMTYMTSRAGNDGSATITINFKSGTNADIASVNVQNLAARANSLLPAEVTRQGVIVQKTQSSNILYVGLISNKPEYDSKFLQNYANINILPQIKRISGIGDAQARGANTYSMRIWLKPDVMASYGITPDDISAVLAEQNLEAAPGTIGQNSNQTFEYTLKYTGRLVTAKQFENMVIKSLPNGDVLRVKDIAKVEVGSEMYNITTSIDRKPSVVISIAQTAGSNAQEIIKNVESTLKEAEKLYPKGIETVYLMNANDFLDASIEKVIHTLVEAFILVFIVILVFLQDFRSTLIPAISVIVAIVGTFFFLSLFGFTINILTLFALVLAIGIVVDDAIVVVEAVHAKLESGMKDAKKASLHAMDEIAGAIVSITLVMSAVFIPVSFISGTSGVFYKQFGLTLAISIILSAINALTLSPALCAVFLKPHAEDEHEKKKGVVQKLKDGFNTAFDGMTAKYKSILTWTSHLKWSVFVIIGIFVGLLYFLMKTTPTDFVPQEDSGFIMCDIALPPASSLERSTEIGNQVVNVASRISTIEHIAQLNGISFISGTGDNYSTVLIKLKPWSERPKTEINKVVGELFMKTASIQGGKIIFFGAPTLQGFGISNGFEFQLQDRTGGNINKFFEVSNKFLGALNQRPEIMYATSSFNPNFPQYQITVNVAKVKQAGLTVNNILNALQGYIGGVYASNYNEFGKQYKVMIQADPIYRKNLTDLNGMYVRNSNGEMAPISAFITLNRVYGPQALERFNMYQSIPVNGAPKAGYSPGDAIKAIQEVAAQTLPEGYSFDYSGMTREQVLNSGSQTVYIFILCLIFVYFLLSALYESYIVPLSVIISLPIGLAGSFIFAKIFNITNNIYLQISLIMLIGLLAKNSILIVEYAVQRRAQGMSITEAAINGAEARLRPILMTSFAFILGLLPLMMASGAGAAGNRSIGTAAVGGMLIGTIIGLIVTPMLFVIFQSLQERFTSKPVEITVSDDDDDDLLK</sequence>
<evidence type="ECO:0000256" key="7">
    <source>
        <dbReference type="ARBA" id="ARBA00022989"/>
    </source>
</evidence>
<name>A0A2S8A878_9FLAO</name>
<dbReference type="Gene3D" id="3.30.2090.10">
    <property type="entry name" value="Multidrug efflux transporter AcrB TolC docking domain, DN and DC subdomains"/>
    <property type="match status" value="2"/>
</dbReference>
<dbReference type="PANTHER" id="PTHR32063:SF9">
    <property type="entry name" value="SIMILAR TO MULTIDRUG RESISTANCE PROTEIN MEXB"/>
    <property type="match status" value="1"/>
</dbReference>
<dbReference type="PANTHER" id="PTHR32063">
    <property type="match status" value="1"/>
</dbReference>
<feature type="transmembrane region" description="Helical" evidence="9">
    <location>
        <begin position="873"/>
        <end position="891"/>
    </location>
</feature>
<protein>
    <submittedName>
        <fullName evidence="11">Hydrophobe/amphiphile efflux-1 family RND transporter</fullName>
    </submittedName>
</protein>
<keyword evidence="5" id="KW-0997">Cell inner membrane</keyword>
<reference evidence="11 12" key="1">
    <citation type="submission" date="2018-02" db="EMBL/GenBank/DDBJ databases">
        <title>Genome sequences of Apibacter spp., gut symbionts of Asian honey bees.</title>
        <authorList>
            <person name="Kwong W.K."/>
            <person name="Steele M.I."/>
            <person name="Moran N.A."/>
        </authorList>
    </citation>
    <scope>NUCLEOTIDE SEQUENCE [LARGE SCALE GENOMIC DNA]</scope>
    <source>
        <strain evidence="12">wkB301</strain>
    </source>
</reference>
<dbReference type="Gene3D" id="1.20.1640.10">
    <property type="entry name" value="Multidrug efflux transporter AcrB transmembrane domain"/>
    <property type="match status" value="2"/>
</dbReference>
<dbReference type="OrthoDB" id="9758940at2"/>
<organism evidence="11 12">
    <name type="scientific">Apibacter adventoris</name>
    <dbReference type="NCBI Taxonomy" id="1679466"/>
    <lineage>
        <taxon>Bacteria</taxon>
        <taxon>Pseudomonadati</taxon>
        <taxon>Bacteroidota</taxon>
        <taxon>Flavobacteriia</taxon>
        <taxon>Flavobacteriales</taxon>
        <taxon>Weeksellaceae</taxon>
        <taxon>Apibacter</taxon>
    </lineage>
</organism>
<dbReference type="InterPro" id="IPR027463">
    <property type="entry name" value="AcrB_DN_DC_subdom"/>
</dbReference>
<comment type="subcellular location">
    <subcellularLocation>
        <location evidence="1">Cell inner membrane</location>
        <topology evidence="1">Multi-pass membrane protein</topology>
    </subcellularLocation>
</comment>
<dbReference type="GO" id="GO:0005886">
    <property type="term" value="C:plasma membrane"/>
    <property type="evidence" value="ECO:0007669"/>
    <property type="project" value="UniProtKB-SubCell"/>
</dbReference>
<keyword evidence="6 9" id="KW-0812">Transmembrane</keyword>
<keyword evidence="4" id="KW-1003">Cell membrane</keyword>
<comment type="caution">
    <text evidence="11">The sequence shown here is derived from an EMBL/GenBank/DDBJ whole genome shotgun (WGS) entry which is preliminary data.</text>
</comment>
<evidence type="ECO:0000256" key="3">
    <source>
        <dbReference type="ARBA" id="ARBA00022448"/>
    </source>
</evidence>
<dbReference type="PROSITE" id="PS50156">
    <property type="entry name" value="SSD"/>
    <property type="match status" value="1"/>
</dbReference>
<feature type="transmembrane region" description="Helical" evidence="9">
    <location>
        <begin position="898"/>
        <end position="918"/>
    </location>
</feature>
<feature type="transmembrane region" description="Helical" evidence="9">
    <location>
        <begin position="390"/>
        <end position="415"/>
    </location>
</feature>
<keyword evidence="3" id="KW-0813">Transport</keyword>
<keyword evidence="12" id="KW-1185">Reference proteome</keyword>
<evidence type="ECO:0000313" key="12">
    <source>
        <dbReference type="Proteomes" id="UP000238042"/>
    </source>
</evidence>
<evidence type="ECO:0000256" key="4">
    <source>
        <dbReference type="ARBA" id="ARBA00022475"/>
    </source>
</evidence>
<keyword evidence="8 9" id="KW-0472">Membrane</keyword>
<dbReference type="RefSeq" id="WP_105247379.1">
    <property type="nucleotide sequence ID" value="NZ_PSZM01000045.1"/>
</dbReference>
<feature type="transmembrane region" description="Helical" evidence="9">
    <location>
        <begin position="338"/>
        <end position="357"/>
    </location>
</feature>
<evidence type="ECO:0000256" key="6">
    <source>
        <dbReference type="ARBA" id="ARBA00022692"/>
    </source>
</evidence>
<dbReference type="SUPFAM" id="SSF82714">
    <property type="entry name" value="Multidrug efflux transporter AcrB TolC docking domain, DN and DC subdomains"/>
    <property type="match status" value="2"/>
</dbReference>
<feature type="transmembrane region" description="Helical" evidence="9">
    <location>
        <begin position="970"/>
        <end position="989"/>
    </location>
</feature>
<dbReference type="InterPro" id="IPR000731">
    <property type="entry name" value="SSD"/>
</dbReference>
<feature type="transmembrane region" description="Helical" evidence="9">
    <location>
        <begin position="924"/>
        <end position="949"/>
    </location>
</feature>
<dbReference type="AlphaFoldDB" id="A0A2S8A878"/>
<evidence type="ECO:0000259" key="10">
    <source>
        <dbReference type="PROSITE" id="PS50156"/>
    </source>
</evidence>
<dbReference type="InterPro" id="IPR004764">
    <property type="entry name" value="MdtF-like"/>
</dbReference>
<dbReference type="SUPFAM" id="SSF82866">
    <property type="entry name" value="Multidrug efflux transporter AcrB transmembrane domain"/>
    <property type="match status" value="2"/>
</dbReference>
<dbReference type="SUPFAM" id="SSF82693">
    <property type="entry name" value="Multidrug efflux transporter AcrB pore domain, PN1, PN2, PC1 and PC2 subdomains"/>
    <property type="match status" value="4"/>
</dbReference>
<gene>
    <name evidence="11" type="ORF">C4S77_09740</name>
</gene>
<dbReference type="Gene3D" id="3.30.70.1440">
    <property type="entry name" value="Multidrug efflux transporter AcrB pore domain"/>
    <property type="match status" value="1"/>
</dbReference>
<dbReference type="FunFam" id="1.20.1640.10:FF:000001">
    <property type="entry name" value="Efflux pump membrane transporter"/>
    <property type="match status" value="1"/>
</dbReference>
<dbReference type="NCBIfam" id="TIGR00915">
    <property type="entry name" value="2A0602"/>
    <property type="match status" value="1"/>
</dbReference>
<evidence type="ECO:0000256" key="2">
    <source>
        <dbReference type="ARBA" id="ARBA00010942"/>
    </source>
</evidence>
<evidence type="ECO:0000256" key="9">
    <source>
        <dbReference type="SAM" id="Phobius"/>
    </source>
</evidence>
<accession>A0A2S8A878</accession>
<feature type="transmembrane region" description="Helical" evidence="9">
    <location>
        <begin position="1001"/>
        <end position="1027"/>
    </location>
</feature>
<dbReference type="GO" id="GO:0042910">
    <property type="term" value="F:xenobiotic transmembrane transporter activity"/>
    <property type="evidence" value="ECO:0007669"/>
    <property type="project" value="TreeGrafter"/>
</dbReference>
<feature type="transmembrane region" description="Helical" evidence="9">
    <location>
        <begin position="468"/>
        <end position="495"/>
    </location>
</feature>
<dbReference type="PRINTS" id="PR00702">
    <property type="entry name" value="ACRIFLAVINRP"/>
</dbReference>
<feature type="transmembrane region" description="Helical" evidence="9">
    <location>
        <begin position="436"/>
        <end position="456"/>
    </location>
</feature>
<feature type="transmembrane region" description="Helical" evidence="9">
    <location>
        <begin position="12"/>
        <end position="32"/>
    </location>
</feature>
<feature type="transmembrane region" description="Helical" evidence="9">
    <location>
        <begin position="364"/>
        <end position="384"/>
    </location>
</feature>
<dbReference type="FunFam" id="3.30.70.1430:FF:000001">
    <property type="entry name" value="Efflux pump membrane transporter"/>
    <property type="match status" value="1"/>
</dbReference>
<dbReference type="Gene3D" id="3.30.70.1320">
    <property type="entry name" value="Multidrug efflux transporter AcrB pore domain like"/>
    <property type="match status" value="1"/>
</dbReference>
<keyword evidence="7 9" id="KW-1133">Transmembrane helix</keyword>
<dbReference type="Pfam" id="PF00873">
    <property type="entry name" value="ACR_tran"/>
    <property type="match status" value="1"/>
</dbReference>